<dbReference type="Proteomes" id="UP001158576">
    <property type="component" value="Chromosome 2"/>
</dbReference>
<evidence type="ECO:0000313" key="2">
    <source>
        <dbReference type="EMBL" id="CAG5109761.1"/>
    </source>
</evidence>
<evidence type="ECO:0000313" key="3">
    <source>
        <dbReference type="Proteomes" id="UP001158576"/>
    </source>
</evidence>
<feature type="region of interest" description="Disordered" evidence="1">
    <location>
        <begin position="248"/>
        <end position="312"/>
    </location>
</feature>
<organism evidence="2 3">
    <name type="scientific">Oikopleura dioica</name>
    <name type="common">Tunicate</name>
    <dbReference type="NCBI Taxonomy" id="34765"/>
    <lineage>
        <taxon>Eukaryota</taxon>
        <taxon>Metazoa</taxon>
        <taxon>Chordata</taxon>
        <taxon>Tunicata</taxon>
        <taxon>Appendicularia</taxon>
        <taxon>Copelata</taxon>
        <taxon>Oikopleuridae</taxon>
        <taxon>Oikopleura</taxon>
    </lineage>
</organism>
<feature type="region of interest" description="Disordered" evidence="1">
    <location>
        <begin position="217"/>
        <end position="236"/>
    </location>
</feature>
<name>A0ABN7SWD5_OIKDI</name>
<accession>A0ABN7SWD5</accession>
<dbReference type="PANTHER" id="PTHR31854:SF2">
    <property type="entry name" value="TUBULIN POLYGLUTAMYLASE COMPLEX SUBUNIT 2"/>
    <property type="match status" value="1"/>
</dbReference>
<protein>
    <submittedName>
        <fullName evidence="2">Oidioi.mRNA.OKI2018_I69.chr2.g4255.t1.cds</fullName>
    </submittedName>
</protein>
<feature type="compositionally biased region" description="Acidic residues" evidence="1">
    <location>
        <begin position="268"/>
        <end position="312"/>
    </location>
</feature>
<dbReference type="InterPro" id="IPR039231">
    <property type="entry name" value="TPGS2"/>
</dbReference>
<dbReference type="EMBL" id="OU015567">
    <property type="protein sequence ID" value="CAG5109761.1"/>
    <property type="molecule type" value="Genomic_DNA"/>
</dbReference>
<sequence>MARETDIDTLAIQLKERLGDKFWVEVEVRSPGQEHQLKYFEKKNEFPLPASLARFFLDSDGAELSWGENKASNKKAIGHFSIIKMDKLTEIEDGMYGLNNCRCCPPIGFKKDGSIWVADSRGLWFKVARDFECYFRINLHYGAVIGWQLDYTPLGMSIFTREKICFHFNNEFLKDVKARPSSPDWTEENLDEIESLEGSNDSENDYEDPLTRAMMEQEEADEEEKFESGEDGEDGLDQALDEENEFLGRTEGASRPATQVSNYFGNDADGDDEGDGESGGDDEDIDLDEIAEEAEAEEAEAEQAEADLDEGFDVAMEPDLELDLIAEELNDIENALLEEAAEQSMDDDYRIDIIESEEYI</sequence>
<gene>
    <name evidence="2" type="ORF">OKIOD_LOCUS13020</name>
</gene>
<proteinExistence type="predicted"/>
<dbReference type="PANTHER" id="PTHR31854">
    <property type="entry name" value="TUBULIN POLYGLUTAMYLASE COMPLEX SUBUNIT 2"/>
    <property type="match status" value="1"/>
</dbReference>
<keyword evidence="3" id="KW-1185">Reference proteome</keyword>
<reference evidence="2 3" key="1">
    <citation type="submission" date="2021-04" db="EMBL/GenBank/DDBJ databases">
        <authorList>
            <person name="Bliznina A."/>
        </authorList>
    </citation>
    <scope>NUCLEOTIDE SEQUENCE [LARGE SCALE GENOMIC DNA]</scope>
</reference>
<evidence type="ECO:0000256" key="1">
    <source>
        <dbReference type="SAM" id="MobiDB-lite"/>
    </source>
</evidence>